<reference evidence="2" key="1">
    <citation type="submission" date="2022-06" db="EMBL/GenBank/DDBJ databases">
        <title>Uncovering the hologenomic basis of an extraordinary plant invasion.</title>
        <authorList>
            <person name="Bieker V.C."/>
            <person name="Martin M.D."/>
            <person name="Gilbert T."/>
            <person name="Hodgins K."/>
            <person name="Battlay P."/>
            <person name="Petersen B."/>
            <person name="Wilson J."/>
        </authorList>
    </citation>
    <scope>NUCLEOTIDE SEQUENCE</scope>
    <source>
        <strain evidence="2">AA19_3_7</strain>
        <tissue evidence="2">Leaf</tissue>
    </source>
</reference>
<evidence type="ECO:0000256" key="1">
    <source>
        <dbReference type="SAM" id="MobiDB-lite"/>
    </source>
</evidence>
<gene>
    <name evidence="2" type="ORF">M8C21_031284</name>
</gene>
<name>A0AAD5G5T2_AMBAR</name>
<organism evidence="2 3">
    <name type="scientific">Ambrosia artemisiifolia</name>
    <name type="common">Common ragweed</name>
    <dbReference type="NCBI Taxonomy" id="4212"/>
    <lineage>
        <taxon>Eukaryota</taxon>
        <taxon>Viridiplantae</taxon>
        <taxon>Streptophyta</taxon>
        <taxon>Embryophyta</taxon>
        <taxon>Tracheophyta</taxon>
        <taxon>Spermatophyta</taxon>
        <taxon>Magnoliopsida</taxon>
        <taxon>eudicotyledons</taxon>
        <taxon>Gunneridae</taxon>
        <taxon>Pentapetalae</taxon>
        <taxon>asterids</taxon>
        <taxon>campanulids</taxon>
        <taxon>Asterales</taxon>
        <taxon>Asteraceae</taxon>
        <taxon>Asteroideae</taxon>
        <taxon>Heliantheae alliance</taxon>
        <taxon>Heliantheae</taxon>
        <taxon>Ambrosia</taxon>
    </lineage>
</organism>
<evidence type="ECO:0000313" key="2">
    <source>
        <dbReference type="EMBL" id="KAI7729925.1"/>
    </source>
</evidence>
<proteinExistence type="predicted"/>
<feature type="region of interest" description="Disordered" evidence="1">
    <location>
        <begin position="60"/>
        <end position="82"/>
    </location>
</feature>
<dbReference type="AlphaFoldDB" id="A0AAD5G5T2"/>
<dbReference type="EMBL" id="JAMZMK010010878">
    <property type="protein sequence ID" value="KAI7729925.1"/>
    <property type="molecule type" value="Genomic_DNA"/>
</dbReference>
<keyword evidence="3" id="KW-1185">Reference proteome</keyword>
<evidence type="ECO:0000313" key="3">
    <source>
        <dbReference type="Proteomes" id="UP001206925"/>
    </source>
</evidence>
<protein>
    <submittedName>
        <fullName evidence="2">Uncharacterized protein</fullName>
    </submittedName>
</protein>
<sequence>MENSKASSKYGLPPLHLSVTVTSFQIISPMASRGYSLFSLSSSSSSSFHCNSPAFISAVPPSSTSSGLVTSNSYSSPSTVVR</sequence>
<feature type="compositionally biased region" description="Low complexity" evidence="1">
    <location>
        <begin position="62"/>
        <end position="76"/>
    </location>
</feature>
<dbReference type="Proteomes" id="UP001206925">
    <property type="component" value="Unassembled WGS sequence"/>
</dbReference>
<comment type="caution">
    <text evidence="2">The sequence shown here is derived from an EMBL/GenBank/DDBJ whole genome shotgun (WGS) entry which is preliminary data.</text>
</comment>
<accession>A0AAD5G5T2</accession>